<dbReference type="PANTHER" id="PTHR33116:SF86">
    <property type="entry name" value="REVERSE TRANSCRIPTASE DOMAIN-CONTAINING PROTEIN"/>
    <property type="match status" value="1"/>
</dbReference>
<comment type="caution">
    <text evidence="1">The sequence shown here is derived from an EMBL/GenBank/DDBJ whole genome shotgun (WGS) entry which is preliminary data.</text>
</comment>
<dbReference type="AlphaFoldDB" id="A0A7J6XFH5"/>
<evidence type="ECO:0000313" key="2">
    <source>
        <dbReference type="Proteomes" id="UP000554482"/>
    </source>
</evidence>
<protein>
    <submittedName>
        <fullName evidence="1">Ribonuclease h</fullName>
    </submittedName>
</protein>
<evidence type="ECO:0000313" key="1">
    <source>
        <dbReference type="EMBL" id="KAF5208289.1"/>
    </source>
</evidence>
<gene>
    <name evidence="1" type="ORF">FRX31_002125</name>
</gene>
<dbReference type="Proteomes" id="UP000554482">
    <property type="component" value="Unassembled WGS sequence"/>
</dbReference>
<accession>A0A7J6XFH5</accession>
<proteinExistence type="predicted"/>
<keyword evidence="2" id="KW-1185">Reference proteome</keyword>
<reference evidence="1 2" key="1">
    <citation type="submission" date="2020-06" db="EMBL/GenBank/DDBJ databases">
        <title>Transcriptomic and genomic resources for Thalictrum thalictroides and T. hernandezii: Facilitating candidate gene discovery in an emerging model plant lineage.</title>
        <authorList>
            <person name="Arias T."/>
            <person name="Riano-Pachon D.M."/>
            <person name="Di Stilio V.S."/>
        </authorList>
    </citation>
    <scope>NUCLEOTIDE SEQUENCE [LARGE SCALE GENOMIC DNA]</scope>
    <source>
        <strain evidence="2">cv. WT478/WT964</strain>
        <tissue evidence="1">Leaves</tissue>
    </source>
</reference>
<dbReference type="PANTHER" id="PTHR33116">
    <property type="entry name" value="REVERSE TRANSCRIPTASE ZINC-BINDING DOMAIN-CONTAINING PROTEIN-RELATED-RELATED"/>
    <property type="match status" value="1"/>
</dbReference>
<sequence length="250" mass="28734">MVGRSKYQDFQFLVDKVRKMVAGWKAKVLSQVGRTVLIKLVVEAIPVYNMASYALPAKFHDDISSICRDFWWHGNKEFKAIHTIAWSKLERPKGRAFRAVYPKWEQNYSVMVKCPVGASFFWRSMMKAAHVFRKGLAICIGNGESTEFWIDPWVIWQGNPTRLCDLEVAQVLSDWKVCDFICQESRMWDIPKLNEFLPSPIVSAITLIPIRHRSIKDSFKWNASTNGNFSVKTAYHLAKGDIPGTSLNQL</sequence>
<organism evidence="1 2">
    <name type="scientific">Thalictrum thalictroides</name>
    <name type="common">Rue-anemone</name>
    <name type="synonym">Anemone thalictroides</name>
    <dbReference type="NCBI Taxonomy" id="46969"/>
    <lineage>
        <taxon>Eukaryota</taxon>
        <taxon>Viridiplantae</taxon>
        <taxon>Streptophyta</taxon>
        <taxon>Embryophyta</taxon>
        <taxon>Tracheophyta</taxon>
        <taxon>Spermatophyta</taxon>
        <taxon>Magnoliopsida</taxon>
        <taxon>Ranunculales</taxon>
        <taxon>Ranunculaceae</taxon>
        <taxon>Thalictroideae</taxon>
        <taxon>Thalictrum</taxon>
    </lineage>
</organism>
<dbReference type="EMBL" id="JABWDY010000192">
    <property type="protein sequence ID" value="KAF5208289.1"/>
    <property type="molecule type" value="Genomic_DNA"/>
</dbReference>
<dbReference type="OrthoDB" id="1938246at2759"/>
<name>A0A7J6XFH5_THATH</name>